<evidence type="ECO:0000313" key="3">
    <source>
        <dbReference type="Proteomes" id="UP000825701"/>
    </source>
</evidence>
<comment type="similarity">
    <text evidence="1">Belongs to the short-chain dehydrogenases/reductases (SDR) family.</text>
</comment>
<dbReference type="InterPro" id="IPR050259">
    <property type="entry name" value="SDR"/>
</dbReference>
<dbReference type="InterPro" id="IPR002347">
    <property type="entry name" value="SDR_fam"/>
</dbReference>
<protein>
    <submittedName>
        <fullName evidence="2">SDR family oxidoreductase</fullName>
    </submittedName>
</protein>
<dbReference type="Gene3D" id="3.40.50.720">
    <property type="entry name" value="NAD(P)-binding Rossmann-like Domain"/>
    <property type="match status" value="1"/>
</dbReference>
<proteinExistence type="inferred from homology"/>
<dbReference type="EMBL" id="CP081869">
    <property type="protein sequence ID" value="QZN99471.1"/>
    <property type="molecule type" value="Genomic_DNA"/>
</dbReference>
<name>A0A9E6R8J7_9HYPH</name>
<dbReference type="InterPro" id="IPR036291">
    <property type="entry name" value="NAD(P)-bd_dom_sf"/>
</dbReference>
<dbReference type="Proteomes" id="UP000825701">
    <property type="component" value="Chromosome"/>
</dbReference>
<evidence type="ECO:0000313" key="2">
    <source>
        <dbReference type="EMBL" id="QZN99471.1"/>
    </source>
</evidence>
<keyword evidence="3" id="KW-1185">Reference proteome</keyword>
<reference evidence="2" key="1">
    <citation type="submission" date="2021-08" db="EMBL/GenBank/DDBJ databases">
        <authorList>
            <person name="Zhang H."/>
            <person name="Xu M."/>
            <person name="Yu Z."/>
            <person name="Yang L."/>
            <person name="Cai Y."/>
        </authorList>
    </citation>
    <scope>NUCLEOTIDE SEQUENCE</scope>
    <source>
        <strain evidence="2">CHL1</strain>
    </source>
</reference>
<organism evidence="2 3">
    <name type="scientific">Chenggangzhangella methanolivorans</name>
    <dbReference type="NCBI Taxonomy" id="1437009"/>
    <lineage>
        <taxon>Bacteria</taxon>
        <taxon>Pseudomonadati</taxon>
        <taxon>Pseudomonadota</taxon>
        <taxon>Alphaproteobacteria</taxon>
        <taxon>Hyphomicrobiales</taxon>
        <taxon>Methylopilaceae</taxon>
        <taxon>Chenggangzhangella</taxon>
    </lineage>
</organism>
<sequence length="259" mass="26611">MDLGIAGRTAIVCASSKGLGRGCAEALAAEGARVVINGRDAARLETVAEEIRRMTGAEVIAVAGDVATAAGQDALLAAAPSPDILVNNNAGPPRKDFRELSRDAMLAGVVANMVTPIELIQRVIDGMAERGFGRIVNITSASVKAPIVGLDLSSGARAGLTAFLAGVARTVADKNVTINNVLPGMFDTDRLRGGFPAEAKLKGVTPEEVANARMAGVPAKRFGTPEEFGQLCAFLCSAQAGYLTGQNFLIDGGNFPGAF</sequence>
<dbReference type="AlphaFoldDB" id="A0A9E6R8J7"/>
<gene>
    <name evidence="2" type="ORF">K6K41_22585</name>
</gene>
<dbReference type="FunFam" id="3.40.50.720:FF:000642">
    <property type="entry name" value="Short-chain dehydrogenase/reductase SDR"/>
    <property type="match status" value="1"/>
</dbReference>
<dbReference type="CDD" id="cd05344">
    <property type="entry name" value="BKR_like_SDR_like"/>
    <property type="match status" value="1"/>
</dbReference>
<dbReference type="SUPFAM" id="SSF51735">
    <property type="entry name" value="NAD(P)-binding Rossmann-fold domains"/>
    <property type="match status" value="1"/>
</dbReference>
<dbReference type="RefSeq" id="WP_261402550.1">
    <property type="nucleotide sequence ID" value="NZ_CP081869.1"/>
</dbReference>
<dbReference type="PANTHER" id="PTHR42879:SF6">
    <property type="entry name" value="NADPH-DEPENDENT REDUCTASE BACG"/>
    <property type="match status" value="1"/>
</dbReference>
<evidence type="ECO:0000256" key="1">
    <source>
        <dbReference type="ARBA" id="ARBA00006484"/>
    </source>
</evidence>
<dbReference type="KEGG" id="cmet:K6K41_22585"/>
<dbReference type="Pfam" id="PF13561">
    <property type="entry name" value="adh_short_C2"/>
    <property type="match status" value="1"/>
</dbReference>
<accession>A0A9E6R8J7</accession>
<dbReference type="PRINTS" id="PR00081">
    <property type="entry name" value="GDHRDH"/>
</dbReference>
<dbReference type="PANTHER" id="PTHR42879">
    <property type="entry name" value="3-OXOACYL-(ACYL-CARRIER-PROTEIN) REDUCTASE"/>
    <property type="match status" value="1"/>
</dbReference>